<name>N1PFW2_DOTSN</name>
<feature type="region of interest" description="Disordered" evidence="1">
    <location>
        <begin position="65"/>
        <end position="144"/>
    </location>
</feature>
<keyword evidence="3" id="KW-1185">Reference proteome</keyword>
<dbReference type="eggNOG" id="ENOG502SSMY">
    <property type="taxonomic scope" value="Eukaryota"/>
</dbReference>
<evidence type="ECO:0000313" key="3">
    <source>
        <dbReference type="Proteomes" id="UP000016933"/>
    </source>
</evidence>
<accession>N1PFW2</accession>
<protein>
    <submittedName>
        <fullName evidence="2">Uncharacterized protein</fullName>
    </submittedName>
</protein>
<evidence type="ECO:0000313" key="2">
    <source>
        <dbReference type="EMBL" id="EME41513.1"/>
    </source>
</evidence>
<reference evidence="2 3" key="2">
    <citation type="journal article" date="2012" name="PLoS Pathog.">
        <title>Diverse lifestyles and strategies of plant pathogenesis encoded in the genomes of eighteen Dothideomycetes fungi.</title>
        <authorList>
            <person name="Ohm R.A."/>
            <person name="Feau N."/>
            <person name="Henrissat B."/>
            <person name="Schoch C.L."/>
            <person name="Horwitz B.A."/>
            <person name="Barry K.W."/>
            <person name="Condon B.J."/>
            <person name="Copeland A.C."/>
            <person name="Dhillon B."/>
            <person name="Glaser F."/>
            <person name="Hesse C.N."/>
            <person name="Kosti I."/>
            <person name="LaButti K."/>
            <person name="Lindquist E.A."/>
            <person name="Lucas S."/>
            <person name="Salamov A.A."/>
            <person name="Bradshaw R.E."/>
            <person name="Ciuffetti L."/>
            <person name="Hamelin R.C."/>
            <person name="Kema G.H.J."/>
            <person name="Lawrence C."/>
            <person name="Scott J.A."/>
            <person name="Spatafora J.W."/>
            <person name="Turgeon B.G."/>
            <person name="de Wit P.J.G.M."/>
            <person name="Zhong S."/>
            <person name="Goodwin S.B."/>
            <person name="Grigoriev I.V."/>
        </authorList>
    </citation>
    <scope>NUCLEOTIDE SEQUENCE [LARGE SCALE GENOMIC DNA]</scope>
    <source>
        <strain evidence="3">NZE10 / CBS 128990</strain>
    </source>
</reference>
<organism evidence="2 3">
    <name type="scientific">Dothistroma septosporum (strain NZE10 / CBS 128990)</name>
    <name type="common">Red band needle blight fungus</name>
    <name type="synonym">Mycosphaerella pini</name>
    <dbReference type="NCBI Taxonomy" id="675120"/>
    <lineage>
        <taxon>Eukaryota</taxon>
        <taxon>Fungi</taxon>
        <taxon>Dikarya</taxon>
        <taxon>Ascomycota</taxon>
        <taxon>Pezizomycotina</taxon>
        <taxon>Dothideomycetes</taxon>
        <taxon>Dothideomycetidae</taxon>
        <taxon>Mycosphaerellales</taxon>
        <taxon>Mycosphaerellaceae</taxon>
        <taxon>Dothistroma</taxon>
    </lineage>
</organism>
<proteinExistence type="predicted"/>
<sequence>MSAFYASGKDELEGVLTQGRLPLPLWPDVLHLCNALTRSAPHKTLGLCAVDPFVDTNSQTLTQHFEASRTVLRNPERRTTPTADNPSMSSPDSDRSSMDDMDDEDDDTSPSASGQSRTTAGSGDADVTAAGKAGSAGTEQTTNSSEFRCWEHDCNGKVFSNRSNLLRHHIEKGRARPNFRCPMCGAFFSRTTARNQHVAKKSCTRVRRYSNGRERPRPRVID</sequence>
<feature type="compositionally biased region" description="Acidic residues" evidence="1">
    <location>
        <begin position="99"/>
        <end position="108"/>
    </location>
</feature>
<dbReference type="STRING" id="675120.N1PFW2"/>
<evidence type="ECO:0000256" key="1">
    <source>
        <dbReference type="SAM" id="MobiDB-lite"/>
    </source>
</evidence>
<dbReference type="OrthoDB" id="5366256at2759"/>
<dbReference type="Proteomes" id="UP000016933">
    <property type="component" value="Unassembled WGS sequence"/>
</dbReference>
<dbReference type="HOGENOM" id="CLU_1245326_0_0_1"/>
<dbReference type="AlphaFoldDB" id="N1PFW2"/>
<dbReference type="EMBL" id="KB446542">
    <property type="protein sequence ID" value="EME41513.1"/>
    <property type="molecule type" value="Genomic_DNA"/>
</dbReference>
<dbReference type="Gene3D" id="3.30.160.60">
    <property type="entry name" value="Classic Zinc Finger"/>
    <property type="match status" value="1"/>
</dbReference>
<gene>
    <name evidence="2" type="ORF">DOTSEDRAFT_73808</name>
</gene>
<reference evidence="3" key="1">
    <citation type="journal article" date="2012" name="PLoS Genet.">
        <title>The genomes of the fungal plant pathogens Cladosporium fulvum and Dothistroma septosporum reveal adaptation to different hosts and lifestyles but also signatures of common ancestry.</title>
        <authorList>
            <person name="de Wit P.J.G.M."/>
            <person name="van der Burgt A."/>
            <person name="Oekmen B."/>
            <person name="Stergiopoulos I."/>
            <person name="Abd-Elsalam K.A."/>
            <person name="Aerts A.L."/>
            <person name="Bahkali A.H."/>
            <person name="Beenen H.G."/>
            <person name="Chettri P."/>
            <person name="Cox M.P."/>
            <person name="Datema E."/>
            <person name="de Vries R.P."/>
            <person name="Dhillon B."/>
            <person name="Ganley A.R."/>
            <person name="Griffiths S.A."/>
            <person name="Guo Y."/>
            <person name="Hamelin R.C."/>
            <person name="Henrissat B."/>
            <person name="Kabir M.S."/>
            <person name="Jashni M.K."/>
            <person name="Kema G."/>
            <person name="Klaubauf S."/>
            <person name="Lapidus A."/>
            <person name="Levasseur A."/>
            <person name="Lindquist E."/>
            <person name="Mehrabi R."/>
            <person name="Ohm R.A."/>
            <person name="Owen T.J."/>
            <person name="Salamov A."/>
            <person name="Schwelm A."/>
            <person name="Schijlen E."/>
            <person name="Sun H."/>
            <person name="van den Burg H.A."/>
            <person name="van Ham R.C.H.J."/>
            <person name="Zhang S."/>
            <person name="Goodwin S.B."/>
            <person name="Grigoriev I.V."/>
            <person name="Collemare J."/>
            <person name="Bradshaw R.E."/>
        </authorList>
    </citation>
    <scope>NUCLEOTIDE SEQUENCE [LARGE SCALE GENOMIC DNA]</scope>
    <source>
        <strain evidence="3">NZE10 / CBS 128990</strain>
    </source>
</reference>